<accession>A0A4S3TQY5</accession>
<dbReference type="AlphaFoldDB" id="A0A4S3TQY5"/>
<proteinExistence type="predicted"/>
<protein>
    <submittedName>
        <fullName evidence="2">DUF2249 domain-containing protein</fullName>
    </submittedName>
</protein>
<dbReference type="Proteomes" id="UP000318864">
    <property type="component" value="Unassembled WGS sequence"/>
</dbReference>
<reference evidence="2 3" key="1">
    <citation type="submission" date="2018-10" db="EMBL/GenBank/DDBJ databases">
        <title>Natronolimnobius sp. XQ-INN 246 isolated from Inner Mongolia Autonomous Region of China.</title>
        <authorList>
            <person name="Xue Q."/>
        </authorList>
    </citation>
    <scope>NUCLEOTIDE SEQUENCE [LARGE SCALE GENOMIC DNA]</scope>
    <source>
        <strain evidence="2 3">XQ-INN 246</strain>
    </source>
</reference>
<dbReference type="EMBL" id="RBZW01000022">
    <property type="protein sequence ID" value="THE64978.1"/>
    <property type="molecule type" value="Genomic_DNA"/>
</dbReference>
<name>A0A4S3TQY5_9EURY</name>
<sequence length="75" mass="8558">MTAHSADRTVDIRDIDGPPFEDITTALDSLERDNELLVVVPFEPVPLYDVLETRGFAYESDQQSADLWHVRIERA</sequence>
<evidence type="ECO:0000259" key="1">
    <source>
        <dbReference type="Pfam" id="PF10006"/>
    </source>
</evidence>
<dbReference type="OrthoDB" id="281801at2157"/>
<comment type="caution">
    <text evidence="2">The sequence shown here is derived from an EMBL/GenBank/DDBJ whole genome shotgun (WGS) entry which is preliminary data.</text>
</comment>
<dbReference type="InterPro" id="IPR018720">
    <property type="entry name" value="DUF2249"/>
</dbReference>
<gene>
    <name evidence="2" type="ORF">D8Y22_10215</name>
</gene>
<feature type="domain" description="DUF2249" evidence="1">
    <location>
        <begin position="9"/>
        <end position="74"/>
    </location>
</feature>
<dbReference type="RefSeq" id="WP_141464599.1">
    <property type="nucleotide sequence ID" value="NZ_RBZW01000022.1"/>
</dbReference>
<evidence type="ECO:0000313" key="2">
    <source>
        <dbReference type="EMBL" id="THE64978.1"/>
    </source>
</evidence>
<dbReference type="Pfam" id="PF10006">
    <property type="entry name" value="DUF2249"/>
    <property type="match status" value="1"/>
</dbReference>
<evidence type="ECO:0000313" key="3">
    <source>
        <dbReference type="Proteomes" id="UP000318864"/>
    </source>
</evidence>
<keyword evidence="3" id="KW-1185">Reference proteome</keyword>
<organism evidence="2 3">
    <name type="scientific">Salinadaptatus halalkaliphilus</name>
    <dbReference type="NCBI Taxonomy" id="2419781"/>
    <lineage>
        <taxon>Archaea</taxon>
        <taxon>Methanobacteriati</taxon>
        <taxon>Methanobacteriota</taxon>
        <taxon>Stenosarchaea group</taxon>
        <taxon>Halobacteria</taxon>
        <taxon>Halobacteriales</taxon>
        <taxon>Natrialbaceae</taxon>
        <taxon>Salinadaptatus</taxon>
    </lineage>
</organism>